<proteinExistence type="predicted"/>
<dbReference type="Proteomes" id="UP000000496">
    <property type="component" value="Chromosome gsn.131"/>
</dbReference>
<name>F8L391_SIMNZ</name>
<reference key="1">
    <citation type="journal article" date="2011" name="Mol. Biol. Evol.">
        <title>Unity in variety -- the pan-genome of the Chlamydiae.</title>
        <authorList>
            <person name="Collingro A."/>
            <person name="Tischler P."/>
            <person name="Weinmaier T."/>
            <person name="Penz T."/>
            <person name="Heinz E."/>
            <person name="Brunham R.C."/>
            <person name="Read T.D."/>
            <person name="Bavoil P.M."/>
            <person name="Sachse K."/>
            <person name="Kahane S."/>
            <person name="Friedman M.G."/>
            <person name="Rattei T."/>
            <person name="Myers G.S.A."/>
            <person name="Horn M."/>
        </authorList>
    </citation>
    <scope>NUCLEOTIDE SEQUENCE</scope>
    <source>
        <strain>Z</strain>
    </source>
</reference>
<reference evidence="1 2" key="2">
    <citation type="journal article" date="2011" name="Mol. Biol. Evol.">
        <title>Unity in variety--the pan-genome of the Chlamydiae.</title>
        <authorList>
            <person name="Collingro A."/>
            <person name="Tischler P."/>
            <person name="Weinmaier T."/>
            <person name="Penz T."/>
            <person name="Heinz E."/>
            <person name="Brunham R.C."/>
            <person name="Read T.D."/>
            <person name="Bavoil P.M."/>
            <person name="Sachse K."/>
            <person name="Kahane S."/>
            <person name="Friedman M.G."/>
            <person name="Rattei T."/>
            <person name="Myers G.S."/>
            <person name="Horn M."/>
        </authorList>
    </citation>
    <scope>NUCLEOTIDE SEQUENCE [LARGE SCALE GENOMIC DNA]</scope>
    <source>
        <strain evidence="2">ATCC VR-1471 / Z</strain>
    </source>
</reference>
<evidence type="ECO:0008006" key="3">
    <source>
        <dbReference type="Google" id="ProtNLM"/>
    </source>
</evidence>
<evidence type="ECO:0000313" key="2">
    <source>
        <dbReference type="Proteomes" id="UP000000496"/>
    </source>
</evidence>
<dbReference type="AlphaFoldDB" id="F8L391"/>
<gene>
    <name evidence="1" type="ordered locus">SNE_A18520</name>
</gene>
<dbReference type="EMBL" id="FR872582">
    <property type="protein sequence ID" value="CCB89729.1"/>
    <property type="molecule type" value="Genomic_DNA"/>
</dbReference>
<dbReference type="HOGENOM" id="CLU_1739291_0_0_0"/>
<accession>F8L391</accession>
<keyword evidence="2" id="KW-1185">Reference proteome</keyword>
<protein>
    <recommendedName>
        <fullName evidence="3">DUF177 domain-containing protein</fullName>
    </recommendedName>
</protein>
<dbReference type="OrthoDB" id="18926at2"/>
<dbReference type="eggNOG" id="COG1399">
    <property type="taxonomic scope" value="Bacteria"/>
</dbReference>
<evidence type="ECO:0000313" key="1">
    <source>
        <dbReference type="EMBL" id="CCB89729.1"/>
    </source>
</evidence>
<organism evidence="1 2">
    <name type="scientific">Simkania negevensis (strain ATCC VR-1471 / DSM 27360 / Z)</name>
    <dbReference type="NCBI Taxonomy" id="331113"/>
    <lineage>
        <taxon>Bacteria</taxon>
        <taxon>Pseudomonadati</taxon>
        <taxon>Chlamydiota</taxon>
        <taxon>Chlamydiia</taxon>
        <taxon>Parachlamydiales</taxon>
        <taxon>Simkaniaceae</taxon>
        <taxon>Simkania</taxon>
    </lineage>
</organism>
<sequence>MEPELKVYLDRLQGGKTEIINLTLSSTFMDVDEADLKFNDPVIIKGKAYLANEHLVIHLKVETKARIPCAICNKMVQLSVQVPEFYHTEDMEEVKGRVYHYANPLREAILLEVPLFGECLDGCAERKELEKYKPSEGNTDSVQFPFADLT</sequence>
<dbReference type="KEGG" id="sng:SNE_A18520"/>
<dbReference type="RefSeq" id="WP_013944195.1">
    <property type="nucleotide sequence ID" value="NC_015713.1"/>
</dbReference>
<dbReference type="STRING" id="331113.SNE_A18520"/>